<dbReference type="InterPro" id="IPR029063">
    <property type="entry name" value="SAM-dependent_MTases_sf"/>
</dbReference>
<evidence type="ECO:0000256" key="3">
    <source>
        <dbReference type="ARBA" id="ARBA00011890"/>
    </source>
</evidence>
<evidence type="ECO:0000256" key="9">
    <source>
        <dbReference type="ARBA" id="ARBA00030757"/>
    </source>
</evidence>
<dbReference type="EC" id="2.1.1.77" evidence="3"/>
<reference evidence="12 13" key="1">
    <citation type="submission" date="2018-06" db="EMBL/GenBank/DDBJ databases">
        <title>Sphaerisporangium craniellae sp. nov., isolated from a marine sponge in the South China Sea.</title>
        <authorList>
            <person name="Li L."/>
        </authorList>
    </citation>
    <scope>NUCLEOTIDE SEQUENCE [LARGE SCALE GENOMIC DNA]</scope>
    <source>
        <strain evidence="12 13">LHW63015</strain>
    </source>
</reference>
<dbReference type="EMBL" id="QMEY01000001">
    <property type="protein sequence ID" value="RBQ21418.1"/>
    <property type="molecule type" value="Genomic_DNA"/>
</dbReference>
<organism evidence="12 13">
    <name type="scientific">Spongiactinospora rosea</name>
    <dbReference type="NCBI Taxonomy" id="2248750"/>
    <lineage>
        <taxon>Bacteria</taxon>
        <taxon>Bacillati</taxon>
        <taxon>Actinomycetota</taxon>
        <taxon>Actinomycetes</taxon>
        <taxon>Streptosporangiales</taxon>
        <taxon>Streptosporangiaceae</taxon>
        <taxon>Spongiactinospora</taxon>
    </lineage>
</organism>
<protein>
    <recommendedName>
        <fullName evidence="4">Protein-L-isoaspartate O-methyltransferase</fullName>
        <ecNumber evidence="3">2.1.1.77</ecNumber>
    </recommendedName>
    <alternativeName>
        <fullName evidence="11">L-isoaspartyl protein carboxyl methyltransferase</fullName>
    </alternativeName>
    <alternativeName>
        <fullName evidence="9">Protein L-isoaspartyl methyltransferase</fullName>
    </alternativeName>
    <alternativeName>
        <fullName evidence="10">Protein-beta-aspartate methyltransferase</fullName>
    </alternativeName>
</protein>
<evidence type="ECO:0000256" key="5">
    <source>
        <dbReference type="ARBA" id="ARBA00022490"/>
    </source>
</evidence>
<keyword evidence="5" id="KW-0963">Cytoplasm</keyword>
<dbReference type="RefSeq" id="WP_113977931.1">
    <property type="nucleotide sequence ID" value="NZ_QMEY01000001.1"/>
</dbReference>
<dbReference type="Proteomes" id="UP000253303">
    <property type="component" value="Unassembled WGS sequence"/>
</dbReference>
<dbReference type="Pfam" id="PF01135">
    <property type="entry name" value="PCMT"/>
    <property type="match status" value="1"/>
</dbReference>
<name>A0A366M582_9ACTN</name>
<dbReference type="PANTHER" id="PTHR11579">
    <property type="entry name" value="PROTEIN-L-ISOASPARTATE O-METHYLTRANSFERASE"/>
    <property type="match status" value="1"/>
</dbReference>
<keyword evidence="8" id="KW-0949">S-adenosyl-L-methionine</keyword>
<dbReference type="PANTHER" id="PTHR11579:SF0">
    <property type="entry name" value="PROTEIN-L-ISOASPARTATE(D-ASPARTATE) O-METHYLTRANSFERASE"/>
    <property type="match status" value="1"/>
</dbReference>
<sequence>MGEVTPPEGRSAGEFAGRLADVLRGQGDLTDPEWARSLHEVPRHLFTPATAWAVPDRHGERGGRIDVIGDPAAWWRAVYSESSIVLQEADGAGDPASGQGRFTSSLSAPGMVFSFLELLDPRPADRILEIGTGSGWTAALLAWRAGPQGITSIEVDPQIAAQAAANLRAAGWAPHLIVGDGVKGCPERAPFDRVHVTAGVSDIPPAWIEQTRPGGVIVLPWHTSGRTGLGHRLRLTVLDGGTALGSFHGPARYMMLRDQRCNARWNSHHHEAATHSTTRLDPRKIVAAERVVSLMCAAPAPRVGWYEASGPDGTSLLLYELDDAEGAWAACDQEPGVDEYQVVQYGERRLWDEVAGAYLRWVGLGGPAYERFGVTVASRGVEIWVDAPSNVITRPV</sequence>
<dbReference type="InterPro" id="IPR000682">
    <property type="entry name" value="PCMT"/>
</dbReference>
<evidence type="ECO:0000256" key="10">
    <source>
        <dbReference type="ARBA" id="ARBA00031323"/>
    </source>
</evidence>
<dbReference type="Gene3D" id="3.40.50.150">
    <property type="entry name" value="Vaccinia Virus protein VP39"/>
    <property type="match status" value="1"/>
</dbReference>
<comment type="caution">
    <text evidence="12">The sequence shown here is derived from an EMBL/GenBank/DDBJ whole genome shotgun (WGS) entry which is preliminary data.</text>
</comment>
<proteinExistence type="inferred from homology"/>
<comment type="subcellular location">
    <subcellularLocation>
        <location evidence="1">Cytoplasm</location>
    </subcellularLocation>
</comment>
<keyword evidence="6 12" id="KW-0489">Methyltransferase</keyword>
<dbReference type="OrthoDB" id="3501659at2"/>
<dbReference type="GO" id="GO:0005737">
    <property type="term" value="C:cytoplasm"/>
    <property type="evidence" value="ECO:0007669"/>
    <property type="project" value="UniProtKB-SubCell"/>
</dbReference>
<evidence type="ECO:0000256" key="1">
    <source>
        <dbReference type="ARBA" id="ARBA00004496"/>
    </source>
</evidence>
<evidence type="ECO:0000256" key="2">
    <source>
        <dbReference type="ARBA" id="ARBA00005369"/>
    </source>
</evidence>
<dbReference type="SUPFAM" id="SSF53335">
    <property type="entry name" value="S-adenosyl-L-methionine-dependent methyltransferases"/>
    <property type="match status" value="1"/>
</dbReference>
<evidence type="ECO:0000313" key="13">
    <source>
        <dbReference type="Proteomes" id="UP000253303"/>
    </source>
</evidence>
<evidence type="ECO:0000313" key="12">
    <source>
        <dbReference type="EMBL" id="RBQ21418.1"/>
    </source>
</evidence>
<dbReference type="CDD" id="cd02440">
    <property type="entry name" value="AdoMet_MTases"/>
    <property type="match status" value="1"/>
</dbReference>
<evidence type="ECO:0000256" key="6">
    <source>
        <dbReference type="ARBA" id="ARBA00022603"/>
    </source>
</evidence>
<evidence type="ECO:0000256" key="4">
    <source>
        <dbReference type="ARBA" id="ARBA00013346"/>
    </source>
</evidence>
<accession>A0A366M582</accession>
<dbReference type="GO" id="GO:0004719">
    <property type="term" value="F:protein-L-isoaspartate (D-aspartate) O-methyltransferase activity"/>
    <property type="evidence" value="ECO:0007669"/>
    <property type="project" value="UniProtKB-EC"/>
</dbReference>
<dbReference type="AlphaFoldDB" id="A0A366M582"/>
<evidence type="ECO:0000256" key="8">
    <source>
        <dbReference type="ARBA" id="ARBA00022691"/>
    </source>
</evidence>
<keyword evidence="7 12" id="KW-0808">Transferase</keyword>
<evidence type="ECO:0000256" key="11">
    <source>
        <dbReference type="ARBA" id="ARBA00031350"/>
    </source>
</evidence>
<dbReference type="GO" id="GO:0032259">
    <property type="term" value="P:methylation"/>
    <property type="evidence" value="ECO:0007669"/>
    <property type="project" value="UniProtKB-KW"/>
</dbReference>
<gene>
    <name evidence="12" type="ORF">DP939_01505</name>
</gene>
<keyword evidence="13" id="KW-1185">Reference proteome</keyword>
<evidence type="ECO:0000256" key="7">
    <source>
        <dbReference type="ARBA" id="ARBA00022679"/>
    </source>
</evidence>
<comment type="similarity">
    <text evidence="2">Belongs to the methyltransferase superfamily. L-isoaspartyl/D-aspartyl protein methyltransferase family.</text>
</comment>